<feature type="compositionally biased region" description="Basic and acidic residues" evidence="1">
    <location>
        <begin position="31"/>
        <end position="46"/>
    </location>
</feature>
<dbReference type="Proteomes" id="UP000242287">
    <property type="component" value="Unassembled WGS sequence"/>
</dbReference>
<accession>A0A2A9NI51</accession>
<reference evidence="2 3" key="1">
    <citation type="submission" date="2014-02" db="EMBL/GenBank/DDBJ databases">
        <title>Transposable element dynamics among asymbiotic and ectomycorrhizal Amanita fungi.</title>
        <authorList>
            <consortium name="DOE Joint Genome Institute"/>
            <person name="Hess J."/>
            <person name="Skrede I."/>
            <person name="Wolfe B."/>
            <person name="LaButti K."/>
            <person name="Ohm R.A."/>
            <person name="Grigoriev I.V."/>
            <person name="Pringle A."/>
        </authorList>
    </citation>
    <scope>NUCLEOTIDE SEQUENCE [LARGE SCALE GENOMIC DNA]</scope>
    <source>
        <strain evidence="2 3">SKay4041</strain>
    </source>
</reference>
<evidence type="ECO:0000256" key="1">
    <source>
        <dbReference type="SAM" id="MobiDB-lite"/>
    </source>
</evidence>
<organism evidence="2 3">
    <name type="scientific">Amanita thiersii Skay4041</name>
    <dbReference type="NCBI Taxonomy" id="703135"/>
    <lineage>
        <taxon>Eukaryota</taxon>
        <taxon>Fungi</taxon>
        <taxon>Dikarya</taxon>
        <taxon>Basidiomycota</taxon>
        <taxon>Agaricomycotina</taxon>
        <taxon>Agaricomycetes</taxon>
        <taxon>Agaricomycetidae</taxon>
        <taxon>Agaricales</taxon>
        <taxon>Pluteineae</taxon>
        <taxon>Amanitaceae</taxon>
        <taxon>Amanita</taxon>
    </lineage>
</organism>
<evidence type="ECO:0000313" key="2">
    <source>
        <dbReference type="EMBL" id="PFH47370.1"/>
    </source>
</evidence>
<feature type="compositionally biased region" description="Basic and acidic residues" evidence="1">
    <location>
        <begin position="77"/>
        <end position="145"/>
    </location>
</feature>
<proteinExistence type="predicted"/>
<keyword evidence="3" id="KW-1185">Reference proteome</keyword>
<evidence type="ECO:0000313" key="3">
    <source>
        <dbReference type="Proteomes" id="UP000242287"/>
    </source>
</evidence>
<dbReference type="OrthoDB" id="3147752at2759"/>
<name>A0A2A9NI51_9AGAR</name>
<gene>
    <name evidence="2" type="ORF">AMATHDRAFT_50363</name>
</gene>
<dbReference type="AlphaFoldDB" id="A0A2A9NI51"/>
<feature type="compositionally biased region" description="Polar residues" evidence="1">
    <location>
        <begin position="47"/>
        <end position="56"/>
    </location>
</feature>
<feature type="region of interest" description="Disordered" evidence="1">
    <location>
        <begin position="16"/>
        <end position="145"/>
    </location>
</feature>
<sequence>MASPFMVLNFIAKTRAHTGAQKVNATGGKVQQDDHQTQRAVDKQLDSPKSTLPDTSNHPKKPIPAVEEPSYTVVQKPDVKPDADVDHEWTDIGFESGDKDKESRKVEPRKKDVGIARREEEQRKKEEFEDAARAREDKARQEERTIQEKIREQERGKLESSLKEWEEKAELLQERIAVLEKGQSLAAKQLQDALQQVDQLNSVNRMLKQQLKCQSDELQSLSNQTYEPPSQVTRFLTTGVARSRKPVEEEAAALIDLLNSENYQAAACIADLLESPHQASKEPSNSGDGNEARVIKVLGKRLTGVIKSRTTGKADLDPLAIQVALQMCFNYCCTRIIGAWCPGIWNYSDFLTTLFTRIRGSEDTATANKWRSVTRAQFKQNKSTQTEMTQFVIDHVVDLLTLMGWKETSKDGIMELLRERCSMITAAALQINNMINEDATGDQLEVAIVYAGELFDSEIMENAYDNEEGGGRAMQTVATTDLGLRRTAGTRKKDAFILKPKVILTNAFDAETRRMLERR</sequence>
<dbReference type="EMBL" id="KZ302115">
    <property type="protein sequence ID" value="PFH47370.1"/>
    <property type="molecule type" value="Genomic_DNA"/>
</dbReference>
<protein>
    <submittedName>
        <fullName evidence="2">Uncharacterized protein</fullName>
    </submittedName>
</protein>